<dbReference type="Proteomes" id="UP000815677">
    <property type="component" value="Unassembled WGS sequence"/>
</dbReference>
<evidence type="ECO:0000313" key="4">
    <source>
        <dbReference type="Proteomes" id="UP000815677"/>
    </source>
</evidence>
<sequence>MYLFPRSDDLEPTPSAPLTDEDGFPLPSDSAVPAAAAGHHHGGPNASPLSSSWEIGVVVALLALLILIIGTVLWSRRKRRLLREERAYWHSRRVRDAGTGVGSGTGIGSQLTALEAGAEKDAAQAASGHGTLAGHGYSKERLARPPPAHAAS</sequence>
<keyword evidence="2" id="KW-0812">Transmembrane</keyword>
<protein>
    <submittedName>
        <fullName evidence="3">Uncharacterized protein</fullName>
    </submittedName>
</protein>
<feature type="region of interest" description="Disordered" evidence="1">
    <location>
        <begin position="1"/>
        <end position="47"/>
    </location>
</feature>
<organism evidence="3 4">
    <name type="scientific">Mycena chlorophos</name>
    <name type="common">Agaric fungus</name>
    <name type="synonym">Agaricus chlorophos</name>
    <dbReference type="NCBI Taxonomy" id="658473"/>
    <lineage>
        <taxon>Eukaryota</taxon>
        <taxon>Fungi</taxon>
        <taxon>Dikarya</taxon>
        <taxon>Basidiomycota</taxon>
        <taxon>Agaricomycotina</taxon>
        <taxon>Agaricomycetes</taxon>
        <taxon>Agaricomycetidae</taxon>
        <taxon>Agaricales</taxon>
        <taxon>Marasmiineae</taxon>
        <taxon>Mycenaceae</taxon>
        <taxon>Mycena</taxon>
    </lineage>
</organism>
<evidence type="ECO:0000313" key="3">
    <source>
        <dbReference type="EMBL" id="GAT55721.1"/>
    </source>
</evidence>
<proteinExistence type="predicted"/>
<feature type="compositionally biased region" description="Low complexity" evidence="1">
    <location>
        <begin position="25"/>
        <end position="47"/>
    </location>
</feature>
<evidence type="ECO:0000256" key="1">
    <source>
        <dbReference type="SAM" id="MobiDB-lite"/>
    </source>
</evidence>
<dbReference type="EMBL" id="DF849094">
    <property type="protein sequence ID" value="GAT55721.1"/>
    <property type="molecule type" value="Genomic_DNA"/>
</dbReference>
<feature type="transmembrane region" description="Helical" evidence="2">
    <location>
        <begin position="55"/>
        <end position="74"/>
    </location>
</feature>
<reference evidence="3" key="1">
    <citation type="submission" date="2014-09" db="EMBL/GenBank/DDBJ databases">
        <title>Genome sequence of the luminous mushroom Mycena chlorophos for searching fungal bioluminescence genes.</title>
        <authorList>
            <person name="Tanaka Y."/>
            <person name="Kasuga D."/>
            <person name="Oba Y."/>
            <person name="Hase S."/>
            <person name="Sato K."/>
            <person name="Oba Y."/>
            <person name="Sakakibara Y."/>
        </authorList>
    </citation>
    <scope>NUCLEOTIDE SEQUENCE</scope>
</reference>
<gene>
    <name evidence="3" type="ORF">MCHLO_12451</name>
</gene>
<keyword evidence="2" id="KW-0472">Membrane</keyword>
<accession>A0ABQ0M0N0</accession>
<keyword evidence="4" id="KW-1185">Reference proteome</keyword>
<evidence type="ECO:0000256" key="2">
    <source>
        <dbReference type="SAM" id="Phobius"/>
    </source>
</evidence>
<feature type="region of interest" description="Disordered" evidence="1">
    <location>
        <begin position="118"/>
        <end position="152"/>
    </location>
</feature>
<name>A0ABQ0M0N0_MYCCL</name>
<keyword evidence="2" id="KW-1133">Transmembrane helix</keyword>